<evidence type="ECO:0000259" key="16">
    <source>
        <dbReference type="Pfam" id="PF00425"/>
    </source>
</evidence>
<dbReference type="SUPFAM" id="SSF56322">
    <property type="entry name" value="ADC synthase"/>
    <property type="match status" value="1"/>
</dbReference>
<evidence type="ECO:0000256" key="11">
    <source>
        <dbReference type="ARBA" id="ARBA00023141"/>
    </source>
</evidence>
<organism evidence="18 19">
    <name type="scientific">Candidatus Johnevansia muelleri</name>
    <dbReference type="NCBI Taxonomy" id="1495769"/>
    <lineage>
        <taxon>Bacteria</taxon>
        <taxon>Pseudomonadati</taxon>
        <taxon>Pseudomonadota</taxon>
        <taxon>Gammaproteobacteria</taxon>
        <taxon>Candidatus Johnevansiales</taxon>
        <taxon>Candidatus Johnevansiaceae</taxon>
        <taxon>Candidatus Johnevansia</taxon>
    </lineage>
</organism>
<comment type="cofactor">
    <cofactor evidence="1 15">
        <name>Mg(2+)</name>
        <dbReference type="ChEBI" id="CHEBI:18420"/>
    </cofactor>
</comment>
<comment type="subunit">
    <text evidence="4 15">Heterotetramer consisting of two non-identical subunits: a beta subunit (TrpG) and a large alpha subunit (TrpE).</text>
</comment>
<comment type="similarity">
    <text evidence="3 15">Belongs to the anthranilate synthase component I family.</text>
</comment>
<dbReference type="InterPro" id="IPR005256">
    <property type="entry name" value="Anth_synth_I_PabB"/>
</dbReference>
<dbReference type="PATRIC" id="fig|1495769.3.peg.262"/>
<dbReference type="InterPro" id="IPR005801">
    <property type="entry name" value="ADC_synthase"/>
</dbReference>
<dbReference type="Pfam" id="PF00425">
    <property type="entry name" value="Chorismate_bind"/>
    <property type="match status" value="1"/>
</dbReference>
<evidence type="ECO:0000256" key="4">
    <source>
        <dbReference type="ARBA" id="ARBA00011575"/>
    </source>
</evidence>
<reference evidence="19" key="1">
    <citation type="submission" date="2014-07" db="EMBL/GenBank/DDBJ databases">
        <authorList>
            <person name="Santos-Garcia D."/>
        </authorList>
    </citation>
    <scope>NUCLEOTIDE SEQUENCE [LARGE SCALE GENOMIC DNA]</scope>
</reference>
<keyword evidence="12 15" id="KW-0456">Lyase</keyword>
<evidence type="ECO:0000256" key="3">
    <source>
        <dbReference type="ARBA" id="ARBA00009562"/>
    </source>
</evidence>
<dbReference type="Gene3D" id="3.60.120.10">
    <property type="entry name" value="Anthranilate synthase"/>
    <property type="match status" value="1"/>
</dbReference>
<evidence type="ECO:0000256" key="7">
    <source>
        <dbReference type="ARBA" id="ARBA00022605"/>
    </source>
</evidence>
<evidence type="ECO:0000256" key="2">
    <source>
        <dbReference type="ARBA" id="ARBA00004873"/>
    </source>
</evidence>
<dbReference type="OrthoDB" id="9803598at2"/>
<evidence type="ECO:0000256" key="13">
    <source>
        <dbReference type="ARBA" id="ARBA00025634"/>
    </source>
</evidence>
<dbReference type="InterPro" id="IPR015890">
    <property type="entry name" value="Chorismate_C"/>
</dbReference>
<dbReference type="STRING" id="1495769.CEM_286"/>
<dbReference type="InterPro" id="IPR019999">
    <property type="entry name" value="Anth_synth_I-like"/>
</dbReference>
<keyword evidence="8 15" id="KW-0479">Metal-binding</keyword>
<dbReference type="NCBIfam" id="TIGR00564">
    <property type="entry name" value="trpE_most"/>
    <property type="match status" value="1"/>
</dbReference>
<evidence type="ECO:0000256" key="14">
    <source>
        <dbReference type="ARBA" id="ARBA00047683"/>
    </source>
</evidence>
<keyword evidence="11 15" id="KW-0057">Aromatic amino acid biosynthesis</keyword>
<dbReference type="UniPathway" id="UPA00035">
    <property type="reaction ID" value="UER00040"/>
</dbReference>
<dbReference type="EC" id="4.1.3.27" evidence="5 15"/>
<evidence type="ECO:0000259" key="17">
    <source>
        <dbReference type="Pfam" id="PF04715"/>
    </source>
</evidence>
<keyword evidence="19" id="KW-1185">Reference proteome</keyword>
<dbReference type="AlphaFoldDB" id="A0A078KI19"/>
<comment type="catalytic activity">
    <reaction evidence="14 15">
        <text>chorismate + L-glutamine = anthranilate + pyruvate + L-glutamate + H(+)</text>
        <dbReference type="Rhea" id="RHEA:21732"/>
        <dbReference type="ChEBI" id="CHEBI:15361"/>
        <dbReference type="ChEBI" id="CHEBI:15378"/>
        <dbReference type="ChEBI" id="CHEBI:16567"/>
        <dbReference type="ChEBI" id="CHEBI:29748"/>
        <dbReference type="ChEBI" id="CHEBI:29985"/>
        <dbReference type="ChEBI" id="CHEBI:58359"/>
        <dbReference type="EC" id="4.1.3.27"/>
    </reaction>
</comment>
<comment type="pathway">
    <text evidence="2 15">Amino-acid biosynthesis; L-tryptophan biosynthesis; L-tryptophan from chorismate: step 1/5.</text>
</comment>
<keyword evidence="10 15" id="KW-0460">Magnesium</keyword>
<accession>A0A078KI19</accession>
<feature type="domain" description="Anthranilate synthase component I N-terminal" evidence="17">
    <location>
        <begin position="27"/>
        <end position="170"/>
    </location>
</feature>
<evidence type="ECO:0000256" key="5">
    <source>
        <dbReference type="ARBA" id="ARBA00012266"/>
    </source>
</evidence>
<dbReference type="PANTHER" id="PTHR11236">
    <property type="entry name" value="AMINOBENZOATE/ANTHRANILATE SYNTHASE"/>
    <property type="match status" value="1"/>
</dbReference>
<evidence type="ECO:0000256" key="12">
    <source>
        <dbReference type="ARBA" id="ARBA00023239"/>
    </source>
</evidence>
<keyword evidence="9 15" id="KW-0822">Tryptophan biosynthesis</keyword>
<protein>
    <recommendedName>
        <fullName evidence="6 15">Anthranilate synthase component 1</fullName>
        <ecNumber evidence="5 15">4.1.3.27</ecNumber>
    </recommendedName>
</protein>
<evidence type="ECO:0000313" key="19">
    <source>
        <dbReference type="Proteomes" id="UP000032420"/>
    </source>
</evidence>
<dbReference type="KEGG" id="eme:CEM_286"/>
<dbReference type="EMBL" id="LM655252">
    <property type="protein sequence ID" value="CDZ16540.1"/>
    <property type="molecule type" value="Genomic_DNA"/>
</dbReference>
<dbReference type="Proteomes" id="UP000032420">
    <property type="component" value="Chromosome I"/>
</dbReference>
<dbReference type="PRINTS" id="PR00095">
    <property type="entry name" value="ANTSNTHASEI"/>
</dbReference>
<dbReference type="InterPro" id="IPR006805">
    <property type="entry name" value="Anth_synth_I_N"/>
</dbReference>
<dbReference type="GO" id="GO:0046872">
    <property type="term" value="F:metal ion binding"/>
    <property type="evidence" value="ECO:0007669"/>
    <property type="project" value="UniProtKB-KW"/>
</dbReference>
<evidence type="ECO:0000256" key="15">
    <source>
        <dbReference type="RuleBase" id="RU364045"/>
    </source>
</evidence>
<gene>
    <name evidence="15 18" type="primary">trpE</name>
    <name evidence="18" type="ORF">CEM_286</name>
</gene>
<evidence type="ECO:0000313" key="18">
    <source>
        <dbReference type="EMBL" id="CDZ16540.1"/>
    </source>
</evidence>
<dbReference type="PANTHER" id="PTHR11236:SF48">
    <property type="entry name" value="ISOCHORISMATE SYNTHASE MENF"/>
    <property type="match status" value="1"/>
</dbReference>
<evidence type="ECO:0000256" key="6">
    <source>
        <dbReference type="ARBA" id="ARBA00020653"/>
    </source>
</evidence>
<dbReference type="GO" id="GO:0004049">
    <property type="term" value="F:anthranilate synthase activity"/>
    <property type="evidence" value="ECO:0007669"/>
    <property type="project" value="UniProtKB-EC"/>
</dbReference>
<evidence type="ECO:0000256" key="9">
    <source>
        <dbReference type="ARBA" id="ARBA00022822"/>
    </source>
</evidence>
<dbReference type="Pfam" id="PF04715">
    <property type="entry name" value="Anth_synt_I_N"/>
    <property type="match status" value="1"/>
</dbReference>
<dbReference type="GO" id="GO:0000162">
    <property type="term" value="P:L-tryptophan biosynthetic process"/>
    <property type="evidence" value="ECO:0007669"/>
    <property type="project" value="UniProtKB-UniPathway"/>
</dbReference>
<evidence type="ECO:0000256" key="8">
    <source>
        <dbReference type="ARBA" id="ARBA00022723"/>
    </source>
</evidence>
<dbReference type="HOGENOM" id="CLU_006493_9_3_6"/>
<comment type="function">
    <text evidence="13 15">Part of a heterotetrameric complex that catalyzes the two-step biosynthesis of anthranilate, an intermediate in the biosynthesis of L-tryptophan. In the first step, the glutamine-binding beta subunit (TrpG) of anthranilate synthase (AS) provides the glutamine amidotransferase activity which generates ammonia as a substrate that, along with chorismate, is used in the second step, catalyzed by the large alpha subunit of AS (TrpE) to produce anthranilate. In the absence of TrpG, TrpE can synthesize anthranilate directly from chorismate and high concentrations of ammonia.</text>
</comment>
<name>A0A078KI19_9GAMM</name>
<evidence type="ECO:0000256" key="10">
    <source>
        <dbReference type="ARBA" id="ARBA00022842"/>
    </source>
</evidence>
<evidence type="ECO:0000256" key="1">
    <source>
        <dbReference type="ARBA" id="ARBA00001946"/>
    </source>
</evidence>
<keyword evidence="7 15" id="KW-0028">Amino-acid biosynthesis</keyword>
<proteinExistence type="inferred from homology"/>
<feature type="domain" description="Chorismate-utilising enzyme C-terminal" evidence="16">
    <location>
        <begin position="224"/>
        <end position="477"/>
    </location>
</feature>
<sequence length="496" mass="56731">MFTYKNFIELSKAGYNRIPIYRDIFADIDTPLSTYMKIDKKSWTFLLESVEGGDKKGRYSTIGLPCNERIEIRGKIVYFYKKNLLFKIIKVNNPLLWIEEFKLYYKSPIIDNNLSFYGGLVGYFGYDTIFYIEPNILNINKPDPINVPDILLLVVNNLLVFDNISGRITLLTHANPADNKAFENAIKYLNELEFQLRNNFIKKHNSINKNIYNINKNVFYSFTENGYKNAVNRIKDYILAGDIMQCVLSQRISMNFNASGIDLYRALRSINPSPYMFYFNMDDHEIVGASPEIMIRLEGKNITLRPIAGTIHRGKTIEEDSLLEEELLSDPKERAEHIMLIDLGRNDISKVSKNCMVKLTDKMIIERYSHVMHIVSNITGVIKPEYSSIDLLKATFPAGTLSGAPKIRSIEIINEIEPIKRCIYSGIVGYISWQGNMEMAIAIRTAVIKNGKIHVQAGGGIVADSDHEKEWQETLNKRVAIFNAIIMAEKGLDNIN</sequence>